<dbReference type="Pfam" id="PF13602">
    <property type="entry name" value="ADH_zinc_N_2"/>
    <property type="match status" value="1"/>
</dbReference>
<dbReference type="GeneID" id="82888896"/>
<dbReference type="GO" id="GO:0003723">
    <property type="term" value="F:RNA binding"/>
    <property type="evidence" value="ECO:0007669"/>
    <property type="project" value="UniProtKB-KW"/>
</dbReference>
<gene>
    <name evidence="7" type="ORF">CVA01_28250</name>
</gene>
<comment type="caution">
    <text evidence="7">The sequence shown here is derived from an EMBL/GenBank/DDBJ whole genome shotgun (WGS) entry which is preliminary data.</text>
</comment>
<evidence type="ECO:0000256" key="3">
    <source>
        <dbReference type="ARBA" id="ARBA00022490"/>
    </source>
</evidence>
<evidence type="ECO:0000259" key="6">
    <source>
        <dbReference type="SMART" id="SM00829"/>
    </source>
</evidence>
<evidence type="ECO:0000313" key="7">
    <source>
        <dbReference type="EMBL" id="GEC87511.1"/>
    </source>
</evidence>
<evidence type="ECO:0000313" key="8">
    <source>
        <dbReference type="Proteomes" id="UP000319986"/>
    </source>
</evidence>
<dbReference type="InterPro" id="IPR011032">
    <property type="entry name" value="GroES-like_sf"/>
</dbReference>
<evidence type="ECO:0000256" key="2">
    <source>
        <dbReference type="ARBA" id="ARBA00011881"/>
    </source>
</evidence>
<dbReference type="SUPFAM" id="SSF50129">
    <property type="entry name" value="GroES-like"/>
    <property type="match status" value="1"/>
</dbReference>
<dbReference type="Pfam" id="PF08240">
    <property type="entry name" value="ADH_N"/>
    <property type="match status" value="1"/>
</dbReference>
<dbReference type="PANTHER" id="PTHR44154:SF1">
    <property type="entry name" value="QUINONE OXIDOREDUCTASE"/>
    <property type="match status" value="1"/>
</dbReference>
<accession>A0A4Y4C3A3</accession>
<dbReference type="PANTHER" id="PTHR44154">
    <property type="entry name" value="QUINONE OXIDOREDUCTASE"/>
    <property type="match status" value="1"/>
</dbReference>
<dbReference type="CDD" id="cd05289">
    <property type="entry name" value="MDR_like_2"/>
    <property type="match status" value="1"/>
</dbReference>
<dbReference type="Gene3D" id="3.40.50.720">
    <property type="entry name" value="NAD(P)-binding Rossmann-like Domain"/>
    <property type="match status" value="1"/>
</dbReference>
<dbReference type="GO" id="GO:0016491">
    <property type="term" value="F:oxidoreductase activity"/>
    <property type="evidence" value="ECO:0007669"/>
    <property type="project" value="InterPro"/>
</dbReference>
<keyword evidence="3" id="KW-0963">Cytoplasm</keyword>
<organism evidence="7 8">
    <name type="scientific">Corynebacterium variabile</name>
    <dbReference type="NCBI Taxonomy" id="1727"/>
    <lineage>
        <taxon>Bacteria</taxon>
        <taxon>Bacillati</taxon>
        <taxon>Actinomycetota</taxon>
        <taxon>Actinomycetes</taxon>
        <taxon>Mycobacteriales</taxon>
        <taxon>Corynebacteriaceae</taxon>
        <taxon>Corynebacterium</taxon>
    </lineage>
</organism>
<comment type="subunit">
    <text evidence="2">Homotetramer.</text>
</comment>
<dbReference type="InterPro" id="IPR051603">
    <property type="entry name" value="Zinc-ADH_QOR/CCCR"/>
</dbReference>
<dbReference type="PROSITE" id="PS01162">
    <property type="entry name" value="QOR_ZETA_CRYSTAL"/>
    <property type="match status" value="1"/>
</dbReference>
<reference evidence="7 8" key="1">
    <citation type="submission" date="2019-06" db="EMBL/GenBank/DDBJ databases">
        <title>Whole genome shotgun sequence of Corynebacterium variabile NBRC 15286.</title>
        <authorList>
            <person name="Hosoyama A."/>
            <person name="Uohara A."/>
            <person name="Ohji S."/>
            <person name="Ichikawa N."/>
        </authorList>
    </citation>
    <scope>NUCLEOTIDE SEQUENCE [LARGE SCALE GENOMIC DNA]</scope>
    <source>
        <strain evidence="7 8">NBRC 15286</strain>
    </source>
</reference>
<dbReference type="RefSeq" id="WP_141331578.1">
    <property type="nucleotide sequence ID" value="NZ_BJNT01000028.1"/>
</dbReference>
<proteinExistence type="predicted"/>
<feature type="domain" description="Enoyl reductase (ER)" evidence="6">
    <location>
        <begin position="10"/>
        <end position="295"/>
    </location>
</feature>
<evidence type="ECO:0000256" key="5">
    <source>
        <dbReference type="ARBA" id="ARBA00022884"/>
    </source>
</evidence>
<dbReference type="EMBL" id="BJNT01000028">
    <property type="protein sequence ID" value="GEC87511.1"/>
    <property type="molecule type" value="Genomic_DNA"/>
</dbReference>
<dbReference type="SUPFAM" id="SSF51735">
    <property type="entry name" value="NAD(P)-binding Rossmann-fold domains"/>
    <property type="match status" value="1"/>
</dbReference>
<protein>
    <submittedName>
        <fullName evidence="7">Oxidoreductase</fullName>
    </submittedName>
</protein>
<dbReference type="Gene3D" id="3.90.180.10">
    <property type="entry name" value="Medium-chain alcohol dehydrogenases, catalytic domain"/>
    <property type="match status" value="1"/>
</dbReference>
<dbReference type="InterPro" id="IPR013154">
    <property type="entry name" value="ADH-like_N"/>
</dbReference>
<evidence type="ECO:0000256" key="4">
    <source>
        <dbReference type="ARBA" id="ARBA00022857"/>
    </source>
</evidence>
<dbReference type="InterPro" id="IPR002364">
    <property type="entry name" value="Quin_OxRdtase/zeta-crystal_CS"/>
</dbReference>
<dbReference type="InterPro" id="IPR036291">
    <property type="entry name" value="NAD(P)-bd_dom_sf"/>
</dbReference>
<dbReference type="InterPro" id="IPR020843">
    <property type="entry name" value="ER"/>
</dbReference>
<comment type="subcellular location">
    <subcellularLocation>
        <location evidence="1">Cytoplasm</location>
    </subcellularLocation>
</comment>
<dbReference type="GO" id="GO:0008270">
    <property type="term" value="F:zinc ion binding"/>
    <property type="evidence" value="ECO:0007669"/>
    <property type="project" value="InterPro"/>
</dbReference>
<dbReference type="Proteomes" id="UP000319986">
    <property type="component" value="Unassembled WGS sequence"/>
</dbReference>
<keyword evidence="5" id="KW-0694">RNA-binding</keyword>
<evidence type="ECO:0000256" key="1">
    <source>
        <dbReference type="ARBA" id="ARBA00004496"/>
    </source>
</evidence>
<dbReference type="SMART" id="SM00829">
    <property type="entry name" value="PKS_ER"/>
    <property type="match status" value="1"/>
</dbReference>
<keyword evidence="4" id="KW-0521">NADP</keyword>
<dbReference type="GO" id="GO:0005737">
    <property type="term" value="C:cytoplasm"/>
    <property type="evidence" value="ECO:0007669"/>
    <property type="project" value="UniProtKB-SubCell"/>
</dbReference>
<name>A0A4Y4C3A3_9CORY</name>
<dbReference type="AlphaFoldDB" id="A0A4Y4C3A3"/>
<sequence>MRNVIYRRFGGPQVLELVDSPTPRPGPGQILIYVYATAVNAFDWRVREGQKLGAHPVTLPAGLGIDAAGMVAAVGEGVGNVRIGDAVFGEGVNTYAESAVLTVWAPKPPELTFDEAAGYPSVVETALRVLDEVAVHPGERLLISGAAGGVGSAVVQIARARGIHVVGTAGFDNQEYLRGLGAETTTYGPGWVGRVREFGPVDAALDLAGAGVLPELVELTGNADRVVSIADTGAAAHGVRFSGAAGDVHAALVESSRLIAEGKLRLPVAKTYSLSEAADAHADSRRGHTRGRRIITVRRGD</sequence>